<dbReference type="KEGG" id="nmes:H9L09_16355"/>
<dbReference type="Pfam" id="PF05787">
    <property type="entry name" value="PhoX"/>
    <property type="match status" value="1"/>
</dbReference>
<dbReference type="PANTHER" id="PTHR35399:SF2">
    <property type="entry name" value="DUF839 DOMAIN-CONTAINING PROTEIN"/>
    <property type="match status" value="1"/>
</dbReference>
<keyword evidence="3" id="KW-1185">Reference proteome</keyword>
<accession>A0A7G9RHN2</accession>
<dbReference type="EMBL" id="CP060713">
    <property type="protein sequence ID" value="QNN55107.1"/>
    <property type="molecule type" value="Genomic_DNA"/>
</dbReference>
<dbReference type="PANTHER" id="PTHR35399">
    <property type="entry name" value="SLR8030 PROTEIN"/>
    <property type="match status" value="1"/>
</dbReference>
<sequence length="406" mass="43370">MIAGAAGCTFVALAALAAPAQAAGPFSFEPIPGSAYGQASDSWTEPYLVPDGYSQHLVADETVLDVFPGQDDLSDMNTVNETGPQAGRYLYRTHEVGANAAMVVVDLQTGDAKVLVQDPAWGRVDGIEWTPWGTLLFGEERDGGQVHEVFLDPKDPTRAVRVEARPQIGVMRHEGIGVGADGSVYVIDELNGGSIYKFEPTRRGDLSEGRLYALRLSGLSAAEQKWSPDTFKDKVGSFEWVALDQTLAAADGNAASDAVGATEFGRPEDVEIIGNVLYVANTSEDRVVAIDLGQKTLSTFVLPGLNVPAEDKSAGVTGFNNPDNLAEGPGGRLWIVEDNDFSDIWATRKDTDGDGAADGLDLFASLTDENAETSGIYFGKDPKTMFVNIQHPDKPLADGTWAITRR</sequence>
<keyword evidence="1" id="KW-0732">Signal</keyword>
<dbReference type="InterPro" id="IPR008557">
    <property type="entry name" value="PhoX"/>
</dbReference>
<proteinExistence type="predicted"/>
<feature type="signal peptide" evidence="1">
    <location>
        <begin position="1"/>
        <end position="22"/>
    </location>
</feature>
<evidence type="ECO:0000256" key="1">
    <source>
        <dbReference type="SAM" id="SignalP"/>
    </source>
</evidence>
<organism evidence="2 3">
    <name type="scientific">Nocardioides mesophilus</name>
    <dbReference type="NCBI Taxonomy" id="433659"/>
    <lineage>
        <taxon>Bacteria</taxon>
        <taxon>Bacillati</taxon>
        <taxon>Actinomycetota</taxon>
        <taxon>Actinomycetes</taxon>
        <taxon>Propionibacteriales</taxon>
        <taxon>Nocardioidaceae</taxon>
        <taxon>Nocardioides</taxon>
    </lineage>
</organism>
<dbReference type="AlphaFoldDB" id="A0A7G9RHN2"/>
<dbReference type="Proteomes" id="UP000515947">
    <property type="component" value="Chromosome"/>
</dbReference>
<gene>
    <name evidence="2" type="ORF">H9L09_16355</name>
</gene>
<protein>
    <submittedName>
        <fullName evidence="2">DUF839 domain-containing protein</fullName>
    </submittedName>
</protein>
<dbReference type="SUPFAM" id="SSF63829">
    <property type="entry name" value="Calcium-dependent phosphotriesterase"/>
    <property type="match status" value="1"/>
</dbReference>
<reference evidence="2 3" key="1">
    <citation type="submission" date="2020-08" db="EMBL/GenBank/DDBJ databases">
        <title>Genome sequence of Nocardioides mesophilus KACC 16243T.</title>
        <authorList>
            <person name="Hyun D.-W."/>
            <person name="Bae J.-W."/>
        </authorList>
    </citation>
    <scope>NUCLEOTIDE SEQUENCE [LARGE SCALE GENOMIC DNA]</scope>
    <source>
        <strain evidence="2 3">KACC 16243</strain>
    </source>
</reference>
<evidence type="ECO:0000313" key="3">
    <source>
        <dbReference type="Proteomes" id="UP000515947"/>
    </source>
</evidence>
<evidence type="ECO:0000313" key="2">
    <source>
        <dbReference type="EMBL" id="QNN55107.1"/>
    </source>
</evidence>
<feature type="chain" id="PRO_5028840701" evidence="1">
    <location>
        <begin position="23"/>
        <end position="406"/>
    </location>
</feature>
<name>A0A7G9RHN2_9ACTN</name>
<dbReference type="Gene3D" id="2.120.10.30">
    <property type="entry name" value="TolB, C-terminal domain"/>
    <property type="match status" value="1"/>
</dbReference>
<dbReference type="InterPro" id="IPR011042">
    <property type="entry name" value="6-blade_b-propeller_TolB-like"/>
</dbReference>